<feature type="compositionally biased region" description="Basic and acidic residues" evidence="1">
    <location>
        <begin position="1"/>
        <end position="12"/>
    </location>
</feature>
<feature type="compositionally biased region" description="Low complexity" evidence="1">
    <location>
        <begin position="415"/>
        <end position="425"/>
    </location>
</feature>
<name>U6LY68_9EIME</name>
<dbReference type="OrthoDB" id="527344at2759"/>
<dbReference type="VEuPathDB" id="ToxoDB:EBH_0007750"/>
<evidence type="ECO:0000259" key="2">
    <source>
        <dbReference type="Pfam" id="PF02825"/>
    </source>
</evidence>
<dbReference type="AlphaFoldDB" id="U6LY68"/>
<feature type="region of interest" description="Disordered" evidence="1">
    <location>
        <begin position="149"/>
        <end position="214"/>
    </location>
</feature>
<reference evidence="3" key="2">
    <citation type="submission" date="2013-10" db="EMBL/GenBank/DDBJ databases">
        <authorList>
            <person name="Aslett M."/>
        </authorList>
    </citation>
    <scope>NUCLEOTIDE SEQUENCE [LARGE SCALE GENOMIC DNA]</scope>
    <source>
        <strain evidence="3">Houghton</strain>
    </source>
</reference>
<reference evidence="3" key="1">
    <citation type="submission" date="2013-10" db="EMBL/GenBank/DDBJ databases">
        <title>Genomic analysis of the causative agents of coccidiosis in chickens.</title>
        <authorList>
            <person name="Reid A.J."/>
            <person name="Blake D."/>
            <person name="Billington K."/>
            <person name="Browne H."/>
            <person name="Dunn M."/>
            <person name="Hung S."/>
            <person name="Kawahara F."/>
            <person name="Miranda-Saavedra D."/>
            <person name="Mourier T."/>
            <person name="Nagra H."/>
            <person name="Otto T.D."/>
            <person name="Rawlings N."/>
            <person name="Sanchez A."/>
            <person name="Sanders M."/>
            <person name="Subramaniam C."/>
            <person name="Tay Y."/>
            <person name="Dear P."/>
            <person name="Doerig C."/>
            <person name="Gruber A."/>
            <person name="Parkinson J."/>
            <person name="Shirley M."/>
            <person name="Wan K.L."/>
            <person name="Berriman M."/>
            <person name="Tomley F."/>
            <person name="Pain A."/>
        </authorList>
    </citation>
    <scope>NUCLEOTIDE SEQUENCE [LARGE SCALE GENOMIC DNA]</scope>
    <source>
        <strain evidence="3">Houghton</strain>
    </source>
</reference>
<dbReference type="Gene3D" id="3.30.40.10">
    <property type="entry name" value="Zinc/RING finger domain, C3HC4 (zinc finger)"/>
    <property type="match status" value="1"/>
</dbReference>
<dbReference type="InterPro" id="IPR013083">
    <property type="entry name" value="Znf_RING/FYVE/PHD"/>
</dbReference>
<feature type="compositionally biased region" description="Acidic residues" evidence="1">
    <location>
        <begin position="509"/>
        <end position="520"/>
    </location>
</feature>
<feature type="compositionally biased region" description="Polar residues" evidence="1">
    <location>
        <begin position="30"/>
        <end position="57"/>
    </location>
</feature>
<proteinExistence type="predicted"/>
<feature type="compositionally biased region" description="Acidic residues" evidence="1">
    <location>
        <begin position="176"/>
        <end position="202"/>
    </location>
</feature>
<dbReference type="EMBL" id="HG713352">
    <property type="protein sequence ID" value="CDJ53519.1"/>
    <property type="molecule type" value="Genomic_DNA"/>
</dbReference>
<dbReference type="Gene3D" id="3.30.720.50">
    <property type="match status" value="1"/>
</dbReference>
<accession>U6LY68</accession>
<feature type="compositionally biased region" description="Low complexity" evidence="1">
    <location>
        <begin position="447"/>
        <end position="492"/>
    </location>
</feature>
<dbReference type="SUPFAM" id="SSF117839">
    <property type="entry name" value="WWE domain"/>
    <property type="match status" value="1"/>
</dbReference>
<feature type="domain" description="WWE" evidence="2">
    <location>
        <begin position="220"/>
        <end position="252"/>
    </location>
</feature>
<dbReference type="InterPro" id="IPR004170">
    <property type="entry name" value="WWE_dom"/>
</dbReference>
<dbReference type="Pfam" id="PF02825">
    <property type="entry name" value="WWE"/>
    <property type="match status" value="1"/>
</dbReference>
<evidence type="ECO:0000313" key="3">
    <source>
        <dbReference type="EMBL" id="CDJ53519.1"/>
    </source>
</evidence>
<keyword evidence="4" id="KW-1185">Reference proteome</keyword>
<protein>
    <submittedName>
        <fullName evidence="3">Zinc finger (C3HC4 RING finger) protein, putative</fullName>
    </submittedName>
</protein>
<dbReference type="Proteomes" id="UP000030750">
    <property type="component" value="Unassembled WGS sequence"/>
</dbReference>
<dbReference type="InterPro" id="IPR039398">
    <property type="entry name" value="Deltex_fam"/>
</dbReference>
<feature type="region of interest" description="Disordered" evidence="1">
    <location>
        <begin position="1"/>
        <end position="63"/>
    </location>
</feature>
<evidence type="ECO:0000313" key="4">
    <source>
        <dbReference type="Proteomes" id="UP000030750"/>
    </source>
</evidence>
<evidence type="ECO:0000256" key="1">
    <source>
        <dbReference type="SAM" id="MobiDB-lite"/>
    </source>
</evidence>
<gene>
    <name evidence="3" type="ORF">EBH_0007750</name>
</gene>
<feature type="region of interest" description="Disordered" evidence="1">
    <location>
        <begin position="411"/>
        <end position="521"/>
    </location>
</feature>
<dbReference type="PANTHER" id="PTHR12622">
    <property type="entry name" value="DELTEX-RELATED"/>
    <property type="match status" value="1"/>
</dbReference>
<dbReference type="GO" id="GO:0016567">
    <property type="term" value="P:protein ubiquitination"/>
    <property type="evidence" value="ECO:0007669"/>
    <property type="project" value="InterPro"/>
</dbReference>
<dbReference type="InterPro" id="IPR037197">
    <property type="entry name" value="WWE_dom_sf"/>
</dbReference>
<dbReference type="SUPFAM" id="SSF57850">
    <property type="entry name" value="RING/U-box"/>
    <property type="match status" value="1"/>
</dbReference>
<dbReference type="GO" id="GO:0007219">
    <property type="term" value="P:Notch signaling pathway"/>
    <property type="evidence" value="ECO:0007669"/>
    <property type="project" value="InterPro"/>
</dbReference>
<organism evidence="3 4">
    <name type="scientific">Eimeria brunetti</name>
    <dbReference type="NCBI Taxonomy" id="51314"/>
    <lineage>
        <taxon>Eukaryota</taxon>
        <taxon>Sar</taxon>
        <taxon>Alveolata</taxon>
        <taxon>Apicomplexa</taxon>
        <taxon>Conoidasida</taxon>
        <taxon>Coccidia</taxon>
        <taxon>Eucoccidiorida</taxon>
        <taxon>Eimeriorina</taxon>
        <taxon>Eimeriidae</taxon>
        <taxon>Eimeria</taxon>
    </lineage>
</organism>
<sequence length="669" mass="72765">MRSSRHQDDRPIHSAFTSGMRNFLSRGASGRSTRGNLPNRDTATNRVPPQQAHNSSMSFSASAQQTAGAASNLQAAGEVGGSLAAAVDPSVFSRYQSEEAMFRPPKVPFPPPSRISVDAVWSWQMGEGVWIPFDVRVMQLIESLWMHLQGEQQQDEPPDAVQGNTERTQEAGQPPEQEEEQQQEEQAQEQGQEQEEVEEQDAGDPTGERPSQAPAQYSHKLYVHLFPWRYCLDLRTMTQKNLSTHRVRPIRRVLEAAGLWFGRGGDGYAERFAPELEVHLENLWQESRGGRSAPGPLVIAWQDPSTGNVHYTDVTEMKESTGDGSYREIMRVELLCMPQAPSLAPDEAEHSLAVLPSLHVGNEESGEAICRGHKDLFDPDDLQAALVPVRASDTPDDACAICLETFVTGDNENSQEPQQQELQQQAHANTQSCSASSSDGSGGSSSSGGDSSPRSSSSCGGGSVRSHSNGSSSSNDRSDSSSNSSSNNSSTSKETSAQERPLSASVSEEGSDVESNELVDCDASSTSKSSFVDACGSEQEVVKLRHCPHHFHAECIRTYMQRCCRGGFFCPTCNVLQLPGNGPSPPGKMSWRISRHSLLAGHPTEDAVPAASAAMTRLALGSVRLLRYGYPDDTFLLRLAEELRARGFPLDRSESNEGATHGERSRNHV</sequence>